<dbReference type="InterPro" id="IPR036440">
    <property type="entry name" value="Peptidase_C15-like_sf"/>
</dbReference>
<organism evidence="6 7">
    <name type="scientific">Plakobranchus ocellatus</name>
    <dbReference type="NCBI Taxonomy" id="259542"/>
    <lineage>
        <taxon>Eukaryota</taxon>
        <taxon>Metazoa</taxon>
        <taxon>Spiralia</taxon>
        <taxon>Lophotrochozoa</taxon>
        <taxon>Mollusca</taxon>
        <taxon>Gastropoda</taxon>
        <taxon>Heterobranchia</taxon>
        <taxon>Euthyneura</taxon>
        <taxon>Panpulmonata</taxon>
        <taxon>Sacoglossa</taxon>
        <taxon>Placobranchoidea</taxon>
        <taxon>Plakobranchidae</taxon>
        <taxon>Plakobranchus</taxon>
    </lineage>
</organism>
<dbReference type="AlphaFoldDB" id="A0AAV3Y7P9"/>
<sequence length="202" mass="22614">MPSGNKCIVVTGYGPFRGHKVNASWVAVQELKSLGFDDEQVELYVYEIPVSYDAVKRTIPDLWEKHKPDLMVHVGVSAIVSELTLEQQAHNDGYDRDDVDGQIPHTKMCVDGSCHNIIASDLNMSLVCEDINSIQEMKVKAVVSHDPGRYLCDFIYYLSLHINKGRTAFIHVPPLNAPYNAFELAQGLRAAIKSMLNHLPLH</sequence>
<dbReference type="SUPFAM" id="SSF53182">
    <property type="entry name" value="Pyrrolidone carboxyl peptidase (pyroglutamate aminopeptidase)"/>
    <property type="match status" value="1"/>
</dbReference>
<dbReference type="GO" id="GO:0006508">
    <property type="term" value="P:proteolysis"/>
    <property type="evidence" value="ECO:0007669"/>
    <property type="project" value="UniProtKB-KW"/>
</dbReference>
<dbReference type="InterPro" id="IPR000816">
    <property type="entry name" value="Peptidase_C15"/>
</dbReference>
<keyword evidence="2" id="KW-0963">Cytoplasm</keyword>
<keyword evidence="5" id="KW-0788">Thiol protease</keyword>
<evidence type="ECO:0000313" key="6">
    <source>
        <dbReference type="EMBL" id="GFN78141.1"/>
    </source>
</evidence>
<dbReference type="Gene3D" id="3.40.630.20">
    <property type="entry name" value="Peptidase C15, pyroglutamyl peptidase I-like"/>
    <property type="match status" value="1"/>
</dbReference>
<proteinExistence type="inferred from homology"/>
<dbReference type="Proteomes" id="UP000735302">
    <property type="component" value="Unassembled WGS sequence"/>
</dbReference>
<evidence type="ECO:0000256" key="3">
    <source>
        <dbReference type="ARBA" id="ARBA00022670"/>
    </source>
</evidence>
<name>A0AAV3Y7P9_9GAST</name>
<dbReference type="PRINTS" id="PR00706">
    <property type="entry name" value="PYROGLUPTASE"/>
</dbReference>
<dbReference type="PANTHER" id="PTHR23402">
    <property type="entry name" value="PROTEASE FAMILY C15 PYROGLUTAMYL-PEPTIDASE I-RELATED"/>
    <property type="match status" value="1"/>
</dbReference>
<evidence type="ECO:0000313" key="7">
    <source>
        <dbReference type="Proteomes" id="UP000735302"/>
    </source>
</evidence>
<reference evidence="6 7" key="1">
    <citation type="journal article" date="2021" name="Elife">
        <title>Chloroplast acquisition without the gene transfer in kleptoplastic sea slugs, Plakobranchus ocellatus.</title>
        <authorList>
            <person name="Maeda T."/>
            <person name="Takahashi S."/>
            <person name="Yoshida T."/>
            <person name="Shimamura S."/>
            <person name="Takaki Y."/>
            <person name="Nagai Y."/>
            <person name="Toyoda A."/>
            <person name="Suzuki Y."/>
            <person name="Arimoto A."/>
            <person name="Ishii H."/>
            <person name="Satoh N."/>
            <person name="Nishiyama T."/>
            <person name="Hasebe M."/>
            <person name="Maruyama T."/>
            <person name="Minagawa J."/>
            <person name="Obokata J."/>
            <person name="Shigenobu S."/>
        </authorList>
    </citation>
    <scope>NUCLEOTIDE SEQUENCE [LARGE SCALE GENOMIC DNA]</scope>
</reference>
<keyword evidence="3" id="KW-0645">Protease</keyword>
<dbReference type="FunFam" id="3.40.630.20:FF:000008">
    <property type="entry name" value="Pyroglutamyl-peptidase 1"/>
    <property type="match status" value="1"/>
</dbReference>
<dbReference type="Pfam" id="PF01470">
    <property type="entry name" value="Peptidase_C15"/>
    <property type="match status" value="1"/>
</dbReference>
<gene>
    <name evidence="6" type="ORF">PoB_000464700</name>
</gene>
<dbReference type="GO" id="GO:0016920">
    <property type="term" value="F:pyroglutamyl-peptidase activity"/>
    <property type="evidence" value="ECO:0007669"/>
    <property type="project" value="InterPro"/>
</dbReference>
<accession>A0AAV3Y7P9</accession>
<dbReference type="CDD" id="cd00501">
    <property type="entry name" value="Peptidase_C15"/>
    <property type="match status" value="1"/>
</dbReference>
<dbReference type="InterPro" id="IPR016125">
    <property type="entry name" value="Peptidase_C15-like"/>
</dbReference>
<evidence type="ECO:0000256" key="1">
    <source>
        <dbReference type="ARBA" id="ARBA00006641"/>
    </source>
</evidence>
<keyword evidence="7" id="KW-1185">Reference proteome</keyword>
<dbReference type="PIRSF" id="PIRSF015592">
    <property type="entry name" value="Prld-crbxl_pptds"/>
    <property type="match status" value="1"/>
</dbReference>
<evidence type="ECO:0000256" key="2">
    <source>
        <dbReference type="ARBA" id="ARBA00022490"/>
    </source>
</evidence>
<protein>
    <submittedName>
        <fullName evidence="6">Pyrrolidone-carboxylate peptidase</fullName>
    </submittedName>
</protein>
<dbReference type="PANTHER" id="PTHR23402:SF1">
    <property type="entry name" value="PYROGLUTAMYL-PEPTIDASE I"/>
    <property type="match status" value="1"/>
</dbReference>
<dbReference type="GO" id="GO:0005829">
    <property type="term" value="C:cytosol"/>
    <property type="evidence" value="ECO:0007669"/>
    <property type="project" value="InterPro"/>
</dbReference>
<dbReference type="EMBL" id="BLXT01000545">
    <property type="protein sequence ID" value="GFN78141.1"/>
    <property type="molecule type" value="Genomic_DNA"/>
</dbReference>
<keyword evidence="4" id="KW-0378">Hydrolase</keyword>
<comment type="similarity">
    <text evidence="1">Belongs to the peptidase C15 family.</text>
</comment>
<comment type="caution">
    <text evidence="6">The sequence shown here is derived from an EMBL/GenBank/DDBJ whole genome shotgun (WGS) entry which is preliminary data.</text>
</comment>
<evidence type="ECO:0000256" key="5">
    <source>
        <dbReference type="ARBA" id="ARBA00022807"/>
    </source>
</evidence>
<evidence type="ECO:0000256" key="4">
    <source>
        <dbReference type="ARBA" id="ARBA00022801"/>
    </source>
</evidence>